<comment type="caution">
    <text evidence="1">The sequence shown here is derived from an EMBL/GenBank/DDBJ whole genome shotgun (WGS) entry which is preliminary data.</text>
</comment>
<evidence type="ECO:0000313" key="1">
    <source>
        <dbReference type="EMBL" id="CAE1232746.1"/>
    </source>
</evidence>
<dbReference type="Proteomes" id="UP000597762">
    <property type="component" value="Unassembled WGS sequence"/>
</dbReference>
<dbReference type="AlphaFoldDB" id="A0A812BJD7"/>
<reference evidence="1" key="1">
    <citation type="submission" date="2021-01" db="EMBL/GenBank/DDBJ databases">
        <authorList>
            <person name="Li R."/>
            <person name="Bekaert M."/>
        </authorList>
    </citation>
    <scope>NUCLEOTIDE SEQUENCE</scope>
    <source>
        <strain evidence="1">Farmed</strain>
    </source>
</reference>
<sequence length="197" mass="22016">MWERFGRRMSRFDPAVNISLAADIIRDDAAKVGKFFDDLYLLLDVDAEIRHQFCLSDILVSLTRQPSIWLGRHPRLSHPSAINLAWPISSSLSTVSHQFGLSDILVSLNRQPSIWLVRHPRLSQPSAINLACPTSSSLSTVSHQFGLSDILVSLNRQPSILVVQPPRLSHSSVINSTHFSFSFPASLLISLFLYIST</sequence>
<evidence type="ECO:0000313" key="2">
    <source>
        <dbReference type="Proteomes" id="UP000597762"/>
    </source>
</evidence>
<protein>
    <submittedName>
        <fullName evidence="1">Uncharacterized protein</fullName>
    </submittedName>
</protein>
<proteinExistence type="predicted"/>
<keyword evidence="2" id="KW-1185">Reference proteome</keyword>
<accession>A0A812BJD7</accession>
<gene>
    <name evidence="1" type="ORF">SPHA_18681</name>
</gene>
<name>A0A812BJD7_ACAPH</name>
<dbReference type="EMBL" id="CAHIKZ030000674">
    <property type="protein sequence ID" value="CAE1232746.1"/>
    <property type="molecule type" value="Genomic_DNA"/>
</dbReference>
<organism evidence="1 2">
    <name type="scientific">Acanthosepion pharaonis</name>
    <name type="common">Pharaoh cuttlefish</name>
    <name type="synonym">Sepia pharaonis</name>
    <dbReference type="NCBI Taxonomy" id="158019"/>
    <lineage>
        <taxon>Eukaryota</taxon>
        <taxon>Metazoa</taxon>
        <taxon>Spiralia</taxon>
        <taxon>Lophotrochozoa</taxon>
        <taxon>Mollusca</taxon>
        <taxon>Cephalopoda</taxon>
        <taxon>Coleoidea</taxon>
        <taxon>Decapodiformes</taxon>
        <taxon>Sepiida</taxon>
        <taxon>Sepiina</taxon>
        <taxon>Sepiidae</taxon>
        <taxon>Acanthosepion</taxon>
    </lineage>
</organism>